<evidence type="ECO:0000313" key="6">
    <source>
        <dbReference type="EMBL" id="JAG39706.1"/>
    </source>
</evidence>
<evidence type="ECO:0000313" key="2">
    <source>
        <dbReference type="EMBL" id="JAG03655.1"/>
    </source>
</evidence>
<feature type="chain" id="PRO_5015033810" evidence="1">
    <location>
        <begin position="22"/>
        <end position="174"/>
    </location>
</feature>
<proteinExistence type="predicted"/>
<dbReference type="EMBL" id="GBHO01039949">
    <property type="protein sequence ID" value="JAG03655.1"/>
    <property type="molecule type" value="Transcribed_RNA"/>
</dbReference>
<dbReference type="EMBL" id="GBRD01018008">
    <property type="protein sequence ID" value="JAG47819.1"/>
    <property type="molecule type" value="Transcribed_RNA"/>
</dbReference>
<keyword evidence="1" id="KW-0732">Signal</keyword>
<reference evidence="7" key="3">
    <citation type="submission" date="2014-09" db="EMBL/GenBank/DDBJ databases">
        <authorList>
            <person name="Magalhaes I.L.F."/>
            <person name="Oliveira U."/>
            <person name="Santos F.R."/>
            <person name="Vidigal T.H.D.A."/>
            <person name="Brescovit A.D."/>
            <person name="Santos A.J."/>
        </authorList>
    </citation>
    <scope>NUCLEOTIDE SEQUENCE</scope>
</reference>
<protein>
    <submittedName>
        <fullName evidence="5">ABC transporter B family member 10</fullName>
    </submittedName>
</protein>
<dbReference type="AlphaFoldDB" id="A0A0A9X6L1"/>
<evidence type="ECO:0000313" key="3">
    <source>
        <dbReference type="EMBL" id="JAG15286.1"/>
    </source>
</evidence>
<evidence type="ECO:0000313" key="7">
    <source>
        <dbReference type="EMBL" id="JAG47819.1"/>
    </source>
</evidence>
<dbReference type="EMBL" id="GBHO01003898">
    <property type="protein sequence ID" value="JAG39706.1"/>
    <property type="molecule type" value="Transcribed_RNA"/>
</dbReference>
<evidence type="ECO:0000313" key="5">
    <source>
        <dbReference type="EMBL" id="JAG15291.1"/>
    </source>
</evidence>
<accession>A0A0A9X6L1</accession>
<dbReference type="EMBL" id="GBHO01028313">
    <property type="protein sequence ID" value="JAG15291.1"/>
    <property type="molecule type" value="Transcribed_RNA"/>
</dbReference>
<reference evidence="5" key="1">
    <citation type="journal article" date="2014" name="PLoS ONE">
        <title>Transcriptome-Based Identification of ABC Transporters in the Western Tarnished Plant Bug Lygus hesperus.</title>
        <authorList>
            <person name="Hull J.J."/>
            <person name="Chaney K."/>
            <person name="Geib S.M."/>
            <person name="Fabrick J.A."/>
            <person name="Brent C.S."/>
            <person name="Walsh D."/>
            <person name="Lavine L.C."/>
        </authorList>
    </citation>
    <scope>NUCLEOTIDE SEQUENCE</scope>
</reference>
<feature type="signal peptide" evidence="1">
    <location>
        <begin position="1"/>
        <end position="21"/>
    </location>
</feature>
<gene>
    <name evidence="5" type="primary">ABCB10_9</name>
    <name evidence="3" type="synonym">ABCB10_1</name>
    <name evidence="2" type="synonym">ABCB10_4</name>
    <name evidence="6" type="synonym">ABCB10_6</name>
    <name evidence="4" type="synonym">ABCB10_8</name>
    <name evidence="4" type="ORF">CM83_64866</name>
    <name evidence="5" type="ORF">CM83_64867</name>
    <name evidence="3" type="ORF">CM83_64874</name>
    <name evidence="6" type="ORF">CM83_64880</name>
    <name evidence="2" type="ORF">CM83_64890</name>
</gene>
<sequence>MPNIFFVVLVFTFQIIMESDSDSTNHGEPRIDGYSPVKIGISPTILKVFIKGNMLPEDIEKILELYAKEDKSPNEAEKSRNPMIDYLGKIYSFRNYDLLRPYRSIFRGLKTFGKHDHTTQSSWLKFLRRGKYLTDDYWELNQPEVTKMPYHRQREQARIEKLNKGSEKCLYWST</sequence>
<dbReference type="EMBL" id="GBHO01028314">
    <property type="protein sequence ID" value="JAG15290.1"/>
    <property type="molecule type" value="Transcribed_RNA"/>
</dbReference>
<reference evidence="5" key="2">
    <citation type="submission" date="2014-07" db="EMBL/GenBank/DDBJ databases">
        <authorList>
            <person name="Hull J."/>
        </authorList>
    </citation>
    <scope>NUCLEOTIDE SEQUENCE</scope>
</reference>
<evidence type="ECO:0000256" key="1">
    <source>
        <dbReference type="SAM" id="SignalP"/>
    </source>
</evidence>
<dbReference type="EMBL" id="GBHO01028318">
    <property type="protein sequence ID" value="JAG15286.1"/>
    <property type="molecule type" value="Transcribed_RNA"/>
</dbReference>
<evidence type="ECO:0000313" key="4">
    <source>
        <dbReference type="EMBL" id="JAG15290.1"/>
    </source>
</evidence>
<name>A0A0A9X6L1_LYGHE</name>
<organism evidence="5">
    <name type="scientific">Lygus hesperus</name>
    <name type="common">Western plant bug</name>
    <dbReference type="NCBI Taxonomy" id="30085"/>
    <lineage>
        <taxon>Eukaryota</taxon>
        <taxon>Metazoa</taxon>
        <taxon>Ecdysozoa</taxon>
        <taxon>Arthropoda</taxon>
        <taxon>Hexapoda</taxon>
        <taxon>Insecta</taxon>
        <taxon>Pterygota</taxon>
        <taxon>Neoptera</taxon>
        <taxon>Paraneoptera</taxon>
        <taxon>Hemiptera</taxon>
        <taxon>Heteroptera</taxon>
        <taxon>Panheteroptera</taxon>
        <taxon>Cimicomorpha</taxon>
        <taxon>Miridae</taxon>
        <taxon>Mirini</taxon>
        <taxon>Lygus</taxon>
    </lineage>
</organism>